<dbReference type="InterPro" id="IPR038495">
    <property type="entry name" value="ATPase_E_C"/>
</dbReference>
<comment type="similarity">
    <text evidence="1">Belongs to the V-ATPase E subunit family.</text>
</comment>
<evidence type="ECO:0000313" key="5">
    <source>
        <dbReference type="Proteomes" id="UP000678237"/>
    </source>
</evidence>
<dbReference type="Pfam" id="PF01991">
    <property type="entry name" value="vATP-synt_E"/>
    <property type="match status" value="1"/>
</dbReference>
<keyword evidence="2" id="KW-0813">Transport</keyword>
<comment type="caution">
    <text evidence="4">The sequence shown here is derived from an EMBL/GenBank/DDBJ whole genome shotgun (WGS) entry which is preliminary data.</text>
</comment>
<dbReference type="GO" id="GO:0046961">
    <property type="term" value="F:proton-transporting ATPase activity, rotational mechanism"/>
    <property type="evidence" value="ECO:0007669"/>
    <property type="project" value="InterPro"/>
</dbReference>
<dbReference type="EMBL" id="JAGVWE010000005">
    <property type="protein sequence ID" value="MBS3063439.1"/>
    <property type="molecule type" value="Genomic_DNA"/>
</dbReference>
<protein>
    <submittedName>
        <fullName evidence="4">V-type ATP synthase subunit E</fullName>
    </submittedName>
</protein>
<organism evidence="4 5">
    <name type="scientific">Candidatus Iainarchaeum sp</name>
    <dbReference type="NCBI Taxonomy" id="3101447"/>
    <lineage>
        <taxon>Archaea</taxon>
        <taxon>Candidatus Iainarchaeota</taxon>
        <taxon>Candidatus Iainarchaeia</taxon>
        <taxon>Candidatus Iainarchaeales</taxon>
        <taxon>Candidatus Iainarchaeaceae</taxon>
        <taxon>Candidatus Iainarchaeum</taxon>
    </lineage>
</organism>
<dbReference type="GO" id="GO:0033178">
    <property type="term" value="C:proton-transporting two-sector ATPase complex, catalytic domain"/>
    <property type="evidence" value="ECO:0007669"/>
    <property type="project" value="InterPro"/>
</dbReference>
<dbReference type="Gene3D" id="3.30.2320.30">
    <property type="entry name" value="ATP synthase, E subunit, C-terminal"/>
    <property type="match status" value="1"/>
</dbReference>
<accession>A0A8T4LCV4</accession>
<evidence type="ECO:0000256" key="2">
    <source>
        <dbReference type="ARBA" id="ARBA00022448"/>
    </source>
</evidence>
<reference evidence="4" key="2">
    <citation type="submission" date="2021-05" db="EMBL/GenBank/DDBJ databases">
        <title>Protein family content uncovers lineage relationships and bacterial pathway maintenance mechanisms in DPANN archaea.</title>
        <authorList>
            <person name="Castelle C.J."/>
            <person name="Meheust R."/>
            <person name="Jaffe A.L."/>
            <person name="Seitz K."/>
            <person name="Gong X."/>
            <person name="Baker B.J."/>
            <person name="Banfield J.F."/>
        </authorList>
    </citation>
    <scope>NUCLEOTIDE SEQUENCE</scope>
    <source>
        <strain evidence="4">RIFCSPLOWO2_01_FULL_58_19</strain>
    </source>
</reference>
<dbReference type="Proteomes" id="UP000678237">
    <property type="component" value="Unassembled WGS sequence"/>
</dbReference>
<keyword evidence="3" id="KW-0406">Ion transport</keyword>
<gene>
    <name evidence="4" type="ORF">J4203_06220</name>
</gene>
<name>A0A8T4LCV4_9ARCH</name>
<proteinExistence type="inferred from homology"/>
<dbReference type="SUPFAM" id="SSF160527">
    <property type="entry name" value="V-type ATPase subunit E-like"/>
    <property type="match status" value="1"/>
</dbReference>
<evidence type="ECO:0000256" key="1">
    <source>
        <dbReference type="ARBA" id="ARBA00005901"/>
    </source>
</evidence>
<reference evidence="4" key="1">
    <citation type="submission" date="2021-03" db="EMBL/GenBank/DDBJ databases">
        <authorList>
            <person name="Jaffe A."/>
        </authorList>
    </citation>
    <scope>NUCLEOTIDE SEQUENCE</scope>
    <source>
        <strain evidence="4">RIFCSPLOWO2_01_FULL_58_19</strain>
    </source>
</reference>
<dbReference type="InterPro" id="IPR002842">
    <property type="entry name" value="ATPase_V1_Esu"/>
</dbReference>
<dbReference type="Gene3D" id="1.20.5.620">
    <property type="entry name" value="F1F0 ATP synthase subunit B, membrane domain"/>
    <property type="match status" value="1"/>
</dbReference>
<dbReference type="AlphaFoldDB" id="A0A8T4LCV4"/>
<evidence type="ECO:0000313" key="4">
    <source>
        <dbReference type="EMBL" id="MBS3063439.1"/>
    </source>
</evidence>
<sequence>MGLDTLQKEILLDAKKEADALLAGADQERRRILAAANTEREKVLTIARESIAKVVEAEKNERLTSARLAANRLVNDAKSRQVDQAIDRVWEAFKEAGNGASYYKRLGQLVEAGLQEFGGKAVVHLNSQDLKSEVGKKHKNLLAKEPLKAVGGAIITSADGKIRMDCTLEQLFAENREGIRKTAYAELFGRGVQ</sequence>
<evidence type="ECO:0000256" key="3">
    <source>
        <dbReference type="ARBA" id="ARBA00023065"/>
    </source>
</evidence>